<feature type="chain" id="PRO_5046434560" description="Outer membrane protein beta-barrel domain-containing protein" evidence="1">
    <location>
        <begin position="22"/>
        <end position="210"/>
    </location>
</feature>
<evidence type="ECO:0000313" key="2">
    <source>
        <dbReference type="EMBL" id="MEI5984782.1"/>
    </source>
</evidence>
<dbReference type="RefSeq" id="WP_336557525.1">
    <property type="nucleotide sequence ID" value="NZ_JAYLLN010000015.1"/>
</dbReference>
<evidence type="ECO:0008006" key="4">
    <source>
        <dbReference type="Google" id="ProtNLM"/>
    </source>
</evidence>
<comment type="caution">
    <text evidence="2">The sequence shown here is derived from an EMBL/GenBank/DDBJ whole genome shotgun (WGS) entry which is preliminary data.</text>
</comment>
<sequence>MKKFIVILVLCFVGNSFSLHAQMGKRTYVNQTEIGLMNYGFIPIQNSYSFLTMHGLKLTESWELGLSSGVEKYTADEYEKFWVLPVNVAGRFILNPHKRTTFYSGLDAGYGFAGLNSTADKVWNNTVTEKDRSFEGGLRFHPHLGWRWKVGAERTFISLSIGYQFQQIKLERSKLRTVFDGSMNNNLDNYYHERVTYNMGRAVVKVGMGF</sequence>
<evidence type="ECO:0000256" key="1">
    <source>
        <dbReference type="SAM" id="SignalP"/>
    </source>
</evidence>
<name>A0ABU8I4Y2_9SPHI</name>
<keyword evidence="3" id="KW-1185">Reference proteome</keyword>
<keyword evidence="1" id="KW-0732">Signal</keyword>
<organism evidence="2 3">
    <name type="scientific">Sphingobacterium tenebrionis</name>
    <dbReference type="NCBI Taxonomy" id="3111775"/>
    <lineage>
        <taxon>Bacteria</taxon>
        <taxon>Pseudomonadati</taxon>
        <taxon>Bacteroidota</taxon>
        <taxon>Sphingobacteriia</taxon>
        <taxon>Sphingobacteriales</taxon>
        <taxon>Sphingobacteriaceae</taxon>
        <taxon>Sphingobacterium</taxon>
    </lineage>
</organism>
<feature type="signal peptide" evidence="1">
    <location>
        <begin position="1"/>
        <end position="21"/>
    </location>
</feature>
<proteinExistence type="predicted"/>
<dbReference type="EMBL" id="JAYLLN010000015">
    <property type="protein sequence ID" value="MEI5984782.1"/>
    <property type="molecule type" value="Genomic_DNA"/>
</dbReference>
<reference evidence="2 3" key="1">
    <citation type="submission" date="2024-01" db="EMBL/GenBank/DDBJ databases">
        <title>Sphingobacterium tenebrionis sp. nov., a novel endophyte isolated from tenebrio molitor intestines.</title>
        <authorList>
            <person name="Zhang C."/>
        </authorList>
    </citation>
    <scope>NUCLEOTIDE SEQUENCE [LARGE SCALE GENOMIC DNA]</scope>
    <source>
        <strain evidence="2 3">PU5-4</strain>
    </source>
</reference>
<accession>A0ABU8I4Y2</accession>
<evidence type="ECO:0000313" key="3">
    <source>
        <dbReference type="Proteomes" id="UP001363035"/>
    </source>
</evidence>
<gene>
    <name evidence="2" type="ORF">VJ786_07700</name>
</gene>
<dbReference type="Proteomes" id="UP001363035">
    <property type="component" value="Unassembled WGS sequence"/>
</dbReference>
<protein>
    <recommendedName>
        <fullName evidence="4">Outer membrane protein beta-barrel domain-containing protein</fullName>
    </recommendedName>
</protein>